<protein>
    <recommendedName>
        <fullName evidence="4">DUF2281 domain-containing protein</fullName>
    </recommendedName>
</protein>
<reference evidence="3" key="1">
    <citation type="journal article" date="2024" name="Algal Res.">
        <title>Biochemical, toxicological and genomic investigation of a high-biomass producing Limnothrix strain isolated from Italian shallow drinking water reservoir.</title>
        <authorList>
            <person name="Simonazzi M."/>
            <person name="Shishido T.K."/>
            <person name="Delbaje E."/>
            <person name="Wahlsten M."/>
            <person name="Fewer D.P."/>
            <person name="Sivonen K."/>
            <person name="Pezzolesi L."/>
            <person name="Pistocchi R."/>
        </authorList>
    </citation>
    <scope>NUCLEOTIDE SEQUENCE [LARGE SCALE GENOMIC DNA]</scope>
    <source>
        <strain evidence="3">LRLZ20PSL1</strain>
    </source>
</reference>
<keyword evidence="3" id="KW-1185">Reference proteome</keyword>
<evidence type="ECO:0000313" key="2">
    <source>
        <dbReference type="EMBL" id="MFG3817621.1"/>
    </source>
</evidence>
<dbReference type="RefSeq" id="WP_393012062.1">
    <property type="nucleotide sequence ID" value="NZ_JAZAQF010000049.1"/>
</dbReference>
<accession>A0ABW7CCJ1</accession>
<feature type="region of interest" description="Disordered" evidence="1">
    <location>
        <begin position="57"/>
        <end position="82"/>
    </location>
</feature>
<evidence type="ECO:0000313" key="3">
    <source>
        <dbReference type="Proteomes" id="UP001604335"/>
    </source>
</evidence>
<proteinExistence type="predicted"/>
<organism evidence="2 3">
    <name type="scientific">Limnothrix redekei LRLZ20PSL1</name>
    <dbReference type="NCBI Taxonomy" id="3112953"/>
    <lineage>
        <taxon>Bacteria</taxon>
        <taxon>Bacillati</taxon>
        <taxon>Cyanobacteriota</taxon>
        <taxon>Cyanophyceae</taxon>
        <taxon>Pseudanabaenales</taxon>
        <taxon>Pseudanabaenaceae</taxon>
        <taxon>Limnothrix</taxon>
    </lineage>
</organism>
<evidence type="ECO:0000256" key="1">
    <source>
        <dbReference type="SAM" id="MobiDB-lite"/>
    </source>
</evidence>
<name>A0ABW7CCJ1_9CYAN</name>
<comment type="caution">
    <text evidence="2">The sequence shown here is derived from an EMBL/GenBank/DDBJ whole genome shotgun (WGS) entry which is preliminary data.</text>
</comment>
<evidence type="ECO:0008006" key="4">
    <source>
        <dbReference type="Google" id="ProtNLM"/>
    </source>
</evidence>
<dbReference type="Proteomes" id="UP001604335">
    <property type="component" value="Unassembled WGS sequence"/>
</dbReference>
<sequence length="82" mass="9009">MTPSPIEQTLLNQFRQLPQALQQLVIQFINLLLAERSQVDPLLSRSEPSPSVFDLAGSLIGSAEGPSDLSTNPDYLEGMVRE</sequence>
<gene>
    <name evidence="2" type="ORF">VPK24_08225</name>
</gene>
<dbReference type="EMBL" id="JAZAQF010000049">
    <property type="protein sequence ID" value="MFG3817621.1"/>
    <property type="molecule type" value="Genomic_DNA"/>
</dbReference>